<keyword evidence="3" id="KW-1185">Reference proteome</keyword>
<comment type="caution">
    <text evidence="2">The sequence shown here is derived from an EMBL/GenBank/DDBJ whole genome shotgun (WGS) entry which is preliminary data.</text>
</comment>
<gene>
    <name evidence="2" type="ORF">K7G82_06315</name>
</gene>
<keyword evidence="1" id="KW-0812">Transmembrane</keyword>
<evidence type="ECO:0000313" key="2">
    <source>
        <dbReference type="EMBL" id="MBY8821897.1"/>
    </source>
</evidence>
<protein>
    <recommendedName>
        <fullName evidence="4">Transmembrane protein</fullName>
    </recommendedName>
</protein>
<feature type="transmembrane region" description="Helical" evidence="1">
    <location>
        <begin position="69"/>
        <end position="88"/>
    </location>
</feature>
<accession>A0ABS7PN68</accession>
<feature type="transmembrane region" description="Helical" evidence="1">
    <location>
        <begin position="185"/>
        <end position="207"/>
    </location>
</feature>
<name>A0ABS7PN68_9SPHN</name>
<organism evidence="2 3">
    <name type="scientific">Sphingomonas colocasiae</name>
    <dbReference type="NCBI Taxonomy" id="1848973"/>
    <lineage>
        <taxon>Bacteria</taxon>
        <taxon>Pseudomonadati</taxon>
        <taxon>Pseudomonadota</taxon>
        <taxon>Alphaproteobacteria</taxon>
        <taxon>Sphingomonadales</taxon>
        <taxon>Sphingomonadaceae</taxon>
        <taxon>Sphingomonas</taxon>
    </lineage>
</organism>
<reference evidence="2 3" key="1">
    <citation type="submission" date="2021-08" db="EMBL/GenBank/DDBJ databases">
        <authorList>
            <person name="Tuo L."/>
        </authorList>
    </citation>
    <scope>NUCLEOTIDE SEQUENCE [LARGE SCALE GENOMIC DNA]</scope>
    <source>
        <strain evidence="2 3">JCM 31229</strain>
    </source>
</reference>
<proteinExistence type="predicted"/>
<keyword evidence="1" id="KW-1133">Transmembrane helix</keyword>
<evidence type="ECO:0008006" key="4">
    <source>
        <dbReference type="Google" id="ProtNLM"/>
    </source>
</evidence>
<keyword evidence="1" id="KW-0472">Membrane</keyword>
<feature type="transmembrane region" description="Helical" evidence="1">
    <location>
        <begin position="136"/>
        <end position="164"/>
    </location>
</feature>
<dbReference type="Proteomes" id="UP000706039">
    <property type="component" value="Unassembled WGS sequence"/>
</dbReference>
<feature type="transmembrane region" description="Helical" evidence="1">
    <location>
        <begin position="43"/>
        <end position="63"/>
    </location>
</feature>
<feature type="transmembrane region" description="Helical" evidence="1">
    <location>
        <begin position="95"/>
        <end position="116"/>
    </location>
</feature>
<feature type="transmembrane region" description="Helical" evidence="1">
    <location>
        <begin position="12"/>
        <end position="31"/>
    </location>
</feature>
<dbReference type="RefSeq" id="WP_222988973.1">
    <property type="nucleotide sequence ID" value="NZ_JAINVV010000003.1"/>
</dbReference>
<dbReference type="EMBL" id="JAINVV010000003">
    <property type="protein sequence ID" value="MBY8821897.1"/>
    <property type="molecule type" value="Genomic_DNA"/>
</dbReference>
<evidence type="ECO:0000313" key="3">
    <source>
        <dbReference type="Proteomes" id="UP000706039"/>
    </source>
</evidence>
<sequence length="336" mass="35821">MNAQARHISTRGGLVMRAAPVAIVALAILAVRTPLAAAYPRTALLLFLWAACDTLMLAAIARAPGRNPGWHAVPAVLAAASLIVWLGSPPALRQALLAMPAIAIAMIAMVLAHIAWATARARRIFRRTHAAPGMRWTAAASAFLPVPVVRAAAATLSITYLSLVRWGGPADVPSGSRAFAYHRHLAPMCATMLVLSLIELGVCHLLLGLWSPRAALIVSALSGAGLVYLIALIKSFRIQPVLMTGEGVRVRAGLAIDQAIPLDAIAAIETGFAGSDVNAPETLNAALLAWPNILLRLRRPIPGRRGPVSAVAFRLDDPDPFVRLLKWRMEHFQVDR</sequence>
<evidence type="ECO:0000256" key="1">
    <source>
        <dbReference type="SAM" id="Phobius"/>
    </source>
</evidence>
<feature type="transmembrane region" description="Helical" evidence="1">
    <location>
        <begin position="213"/>
        <end position="233"/>
    </location>
</feature>